<organism evidence="2 3">
    <name type="scientific">Tetrapyrgos nigripes</name>
    <dbReference type="NCBI Taxonomy" id="182062"/>
    <lineage>
        <taxon>Eukaryota</taxon>
        <taxon>Fungi</taxon>
        <taxon>Dikarya</taxon>
        <taxon>Basidiomycota</taxon>
        <taxon>Agaricomycotina</taxon>
        <taxon>Agaricomycetes</taxon>
        <taxon>Agaricomycetidae</taxon>
        <taxon>Agaricales</taxon>
        <taxon>Marasmiineae</taxon>
        <taxon>Marasmiaceae</taxon>
        <taxon>Tetrapyrgos</taxon>
    </lineage>
</organism>
<gene>
    <name evidence="2" type="ORF">D9758_012023</name>
</gene>
<feature type="region of interest" description="Disordered" evidence="1">
    <location>
        <begin position="592"/>
        <end position="633"/>
    </location>
</feature>
<dbReference type="EMBL" id="JAACJM010000111">
    <property type="protein sequence ID" value="KAF5345544.1"/>
    <property type="molecule type" value="Genomic_DNA"/>
</dbReference>
<keyword evidence="3" id="KW-1185">Reference proteome</keyword>
<feature type="region of interest" description="Disordered" evidence="1">
    <location>
        <begin position="556"/>
        <end position="579"/>
    </location>
</feature>
<evidence type="ECO:0000313" key="2">
    <source>
        <dbReference type="EMBL" id="KAF5345544.1"/>
    </source>
</evidence>
<accession>A0A8H5CPF7</accession>
<evidence type="ECO:0000313" key="3">
    <source>
        <dbReference type="Proteomes" id="UP000559256"/>
    </source>
</evidence>
<comment type="caution">
    <text evidence="2">The sequence shown here is derived from an EMBL/GenBank/DDBJ whole genome shotgun (WGS) entry which is preliminary data.</text>
</comment>
<name>A0A8H5CPF7_9AGAR</name>
<reference evidence="2 3" key="1">
    <citation type="journal article" date="2020" name="ISME J.">
        <title>Uncovering the hidden diversity of litter-decomposition mechanisms in mushroom-forming fungi.</title>
        <authorList>
            <person name="Floudas D."/>
            <person name="Bentzer J."/>
            <person name="Ahren D."/>
            <person name="Johansson T."/>
            <person name="Persson P."/>
            <person name="Tunlid A."/>
        </authorList>
    </citation>
    <scope>NUCLEOTIDE SEQUENCE [LARGE SCALE GENOMIC DNA]</scope>
    <source>
        <strain evidence="2 3">CBS 291.85</strain>
    </source>
</reference>
<protein>
    <recommendedName>
        <fullName evidence="4">F-box domain-containing protein</fullName>
    </recommendedName>
</protein>
<dbReference type="Proteomes" id="UP000559256">
    <property type="component" value="Unassembled WGS sequence"/>
</dbReference>
<evidence type="ECO:0008006" key="4">
    <source>
        <dbReference type="Google" id="ProtNLM"/>
    </source>
</evidence>
<sequence length="633" mass="71667">MLLRLPQELLDHIAFYLACPVLHGLPESVTPLLLTHSILKDKLANSHALFARIFSYKFSFSAIRRRAYTPKSSEIAFQLRRSCEALREVKHRLLSPHPFAEESDRGLLPLDDIFLTLWLMCIDDDGCNRMQMECASVYQWVERYVRTQLYAETEHGWPVDNPRNSCAMWIMWFLTSKARLLAEDDHARDELINFVLPFVTVPFRYPSAFAPPNHFHLPLGASSAHDMPRNTHTYTIPTSHGDYPIYINHNRTWQPYHYDHLTPLAIPLATESAKLLYFSRRESLPFGIPPLPTTREEFNNPSLLPEIERRVSQETGPIQEDIVELNASLLGGELVQQDLSQPVSRYGKGGGAALVQPAPYRQAEDGEFIEIDESGCASRRWDNDWWRIRQCHSCLDAHEAPTMMAGFPKRGRVYEPGSLTGLWTGRMLIPSQQRLEALLLPPEPAAPVSIPIHFDEDHLGPPLTVPVYMRLREYVSYAPGRVVPSGGPRSGAPGKTGAEPADREEYDQGMQNGYFPEGTEFKPTPDGDGLRVIVPARHSSSGQVEEYVYQSLHRTARRNGNGPDPEPQPGRFHDTDNCPGCKAREDALRKVILEEQEPALEVSDDEEDGEEEEEDDEEDEDDGPVHNDSSTFD</sequence>
<evidence type="ECO:0000256" key="1">
    <source>
        <dbReference type="SAM" id="MobiDB-lite"/>
    </source>
</evidence>
<dbReference type="OrthoDB" id="5595695at2759"/>
<feature type="region of interest" description="Disordered" evidence="1">
    <location>
        <begin position="481"/>
        <end position="528"/>
    </location>
</feature>
<feature type="compositionally biased region" description="Acidic residues" evidence="1">
    <location>
        <begin position="594"/>
        <end position="622"/>
    </location>
</feature>
<feature type="compositionally biased region" description="Basic and acidic residues" evidence="1">
    <location>
        <begin position="519"/>
        <end position="528"/>
    </location>
</feature>
<proteinExistence type="predicted"/>
<dbReference type="AlphaFoldDB" id="A0A8H5CPF7"/>